<dbReference type="Pfam" id="PF03752">
    <property type="entry name" value="ALF"/>
    <property type="match status" value="3"/>
</dbReference>
<dbReference type="Proteomes" id="UP000777774">
    <property type="component" value="Unassembled WGS sequence"/>
</dbReference>
<dbReference type="InterPro" id="IPR005506">
    <property type="entry name" value="DUF312_ALF"/>
</dbReference>
<dbReference type="EMBL" id="JAAXOY010000228">
    <property type="protein sequence ID" value="NKY39882.1"/>
    <property type="molecule type" value="Genomic_DNA"/>
</dbReference>
<evidence type="ECO:0000313" key="1">
    <source>
        <dbReference type="EMBL" id="NKY39882.1"/>
    </source>
</evidence>
<accession>A0ABX1K2L5</accession>
<sequence>GEAAQAAAESTAHATEATAASQLAVDAAAQAVKVEKLARDADAARLAEATEAGIAAAQEAAAAETEAQTTGAEAAGWDRNVRWDTEEESRIPAATRTLLDAATAPGASTQVVLDKGRRAALSLTTTGGEWTKAAALEALSGDETVLRSWLSEGRRLAAGQDNRARVWHLVDTLPDGQEKTAARASLDGDDAAVAAWLRTRAYPRKVVDDRLALARILASNPGPALYAATQKALAGTAQEAHEFLRDGQYVARAADQRVEIARVLDAGGPEVKAAAQVALAGPASYGAHFLKVGQYEAAQRDKEQAAHVQAVQGLVQQAQQYAQKALADAAEARRVAAVARNAATDAAAAANQAAGAAAQAATYASQASQSAAAAKVSADQAAQSAQVAKDAAAAAQSSASSAARSALTASAASERAKVSAASAQYAKWSARWAATSAGRDAAAAEQAAVQASVTYTVRLKQREVAERNVQPGSGPDGLTSADYVHRYENCLNPLAGPAQRPECVEAYKEIVGLVTDPGKCDRPWARDSLGCQMAATFWQDFSDLAKEDPELLATIGVDAFQLLLGICGLVPGWGELCDGTDMVISGFRGDWLGVGLSAAAMFPVLGWGPGGAKIGLNATRLVRTFDDVSEVLRATRAFTDAAGANSVLRAASEAAFRAADNPAAIFIKDKHLSTSAGTWGKFDSTDIPEVQGWVADALKSDGAVFMPNGLADTFKVEVDAGRVVGTKGETWLRIIVTDDGRVINAFPIKGGPPR</sequence>
<dbReference type="CDD" id="cd20745">
    <property type="entry name" value="FIX_RhsA_AHH_HNH-like"/>
    <property type="match status" value="1"/>
</dbReference>
<keyword evidence="2" id="KW-1185">Reference proteome</keyword>
<comment type="caution">
    <text evidence="1">The sequence shown here is derived from an EMBL/GenBank/DDBJ whole genome shotgun (WGS) entry which is preliminary data.</text>
</comment>
<proteinExistence type="predicted"/>
<feature type="non-terminal residue" evidence="1">
    <location>
        <position position="1"/>
    </location>
</feature>
<protein>
    <recommendedName>
        <fullName evidence="3">Bacterial EndoU nuclease domain-containing protein</fullName>
    </recommendedName>
</protein>
<organism evidence="1 2">
    <name type="scientific">Cellulomonas septica</name>
    <dbReference type="NCBI Taxonomy" id="285080"/>
    <lineage>
        <taxon>Bacteria</taxon>
        <taxon>Bacillati</taxon>
        <taxon>Actinomycetota</taxon>
        <taxon>Actinomycetes</taxon>
        <taxon>Micrococcales</taxon>
        <taxon>Cellulomonadaceae</taxon>
        <taxon>Cellulomonas</taxon>
    </lineage>
</organism>
<evidence type="ECO:0008006" key="3">
    <source>
        <dbReference type="Google" id="ProtNLM"/>
    </source>
</evidence>
<reference evidence="1 2" key="1">
    <citation type="submission" date="2020-04" db="EMBL/GenBank/DDBJ databases">
        <title>MicrobeNet Type strains.</title>
        <authorList>
            <person name="Nicholson A.C."/>
        </authorList>
    </citation>
    <scope>NUCLEOTIDE SEQUENCE [LARGE SCALE GENOMIC DNA]</scope>
    <source>
        <strain evidence="1 2">ATCC BAA-787</strain>
    </source>
</reference>
<dbReference type="RefSeq" id="WP_210728410.1">
    <property type="nucleotide sequence ID" value="NZ_JAAXOY010000228.1"/>
</dbReference>
<name>A0ABX1K2L5_9CELL</name>
<evidence type="ECO:0000313" key="2">
    <source>
        <dbReference type="Proteomes" id="UP000777774"/>
    </source>
</evidence>
<gene>
    <name evidence="1" type="ORF">HGA02_10175</name>
</gene>